<dbReference type="Pfam" id="PF14689">
    <property type="entry name" value="SPOB_a"/>
    <property type="match status" value="1"/>
</dbReference>
<dbReference type="InterPro" id="IPR052162">
    <property type="entry name" value="Sensor_kinase/Photoreceptor"/>
</dbReference>
<organism evidence="15 16">
    <name type="scientific">Saccharothrix carnea</name>
    <dbReference type="NCBI Taxonomy" id="1280637"/>
    <lineage>
        <taxon>Bacteria</taxon>
        <taxon>Bacillati</taxon>
        <taxon>Actinomycetota</taxon>
        <taxon>Actinomycetes</taxon>
        <taxon>Pseudonocardiales</taxon>
        <taxon>Pseudonocardiaceae</taxon>
        <taxon>Saccharothrix</taxon>
    </lineage>
</organism>
<evidence type="ECO:0000256" key="12">
    <source>
        <dbReference type="ARBA" id="ARBA00023012"/>
    </source>
</evidence>
<dbReference type="Gene3D" id="3.30.450.20">
    <property type="entry name" value="PAS domain"/>
    <property type="match status" value="2"/>
</dbReference>
<dbReference type="InterPro" id="IPR039506">
    <property type="entry name" value="SPOB_a"/>
</dbReference>
<dbReference type="CDD" id="cd00130">
    <property type="entry name" value="PAS"/>
    <property type="match status" value="1"/>
</dbReference>
<evidence type="ECO:0000256" key="11">
    <source>
        <dbReference type="ARBA" id="ARBA00022989"/>
    </source>
</evidence>
<keyword evidence="5" id="KW-0597">Phosphoprotein</keyword>
<dbReference type="InterPro" id="IPR000014">
    <property type="entry name" value="PAS"/>
</dbReference>
<dbReference type="InterPro" id="IPR003594">
    <property type="entry name" value="HATPase_dom"/>
</dbReference>
<keyword evidence="9 15" id="KW-0418">Kinase</keyword>
<evidence type="ECO:0000313" key="15">
    <source>
        <dbReference type="EMBL" id="PSL55064.1"/>
    </source>
</evidence>
<dbReference type="GO" id="GO:0005524">
    <property type="term" value="F:ATP binding"/>
    <property type="evidence" value="ECO:0007669"/>
    <property type="project" value="UniProtKB-KW"/>
</dbReference>
<comment type="catalytic activity">
    <reaction evidence="1">
        <text>ATP + protein L-histidine = ADP + protein N-phospho-L-histidine.</text>
        <dbReference type="EC" id="2.7.13.3"/>
    </reaction>
</comment>
<evidence type="ECO:0000256" key="8">
    <source>
        <dbReference type="ARBA" id="ARBA00022741"/>
    </source>
</evidence>
<feature type="domain" description="Histidine kinase" evidence="14">
    <location>
        <begin position="411"/>
        <end position="513"/>
    </location>
</feature>
<comment type="subcellular location">
    <subcellularLocation>
        <location evidence="2">Cell membrane</location>
        <topology evidence="2">Multi-pass membrane protein</topology>
    </subcellularLocation>
</comment>
<name>A0A2P8I9D2_SACCR</name>
<dbReference type="CDD" id="cd16915">
    <property type="entry name" value="HATPase_DpiB-CitA-like"/>
    <property type="match status" value="1"/>
</dbReference>
<dbReference type="SUPFAM" id="SSF55874">
    <property type="entry name" value="ATPase domain of HSP90 chaperone/DNA topoisomerase II/histidine kinase"/>
    <property type="match status" value="1"/>
</dbReference>
<keyword evidence="11" id="KW-1133">Transmembrane helix</keyword>
<keyword evidence="7" id="KW-0812">Transmembrane</keyword>
<dbReference type="Pfam" id="PF02518">
    <property type="entry name" value="HATPase_c"/>
    <property type="match status" value="1"/>
</dbReference>
<protein>
    <recommendedName>
        <fullName evidence="3">histidine kinase</fullName>
        <ecNumber evidence="3">2.7.13.3</ecNumber>
    </recommendedName>
</protein>
<evidence type="ECO:0000259" key="14">
    <source>
        <dbReference type="PROSITE" id="PS50109"/>
    </source>
</evidence>
<dbReference type="Pfam" id="PF17203">
    <property type="entry name" value="sCache_3_2"/>
    <property type="match status" value="1"/>
</dbReference>
<evidence type="ECO:0000313" key="16">
    <source>
        <dbReference type="Proteomes" id="UP000241118"/>
    </source>
</evidence>
<sequence length="515" mass="54463">MGTRGSLARQLLVWQLVVVVALLCAVGVLSVVQAGNNFRTTEGRRMLSVAEDVAATAGVRASLADPLRHYALAPFAESARSLSGASYVIITDPDREVLTSPDPSQVGEPLDLGASTALRGRSWVGELGGATVAHVPVIGDGGAVIGLVAAGRQAPGFWDGVLDSPDNALRLLGVALVIGVTGSLLLARRVKNQTLGLEPHEITALVEYREALLHGIKEGVVALDPRHRITLVNDHARDLLALPRDAVGRSVAELDLDERLRDVLTGRATGVDQLALTGGRVLTLNHMPLDVHGAVVTLRDRTELTTLRDELDANRHATDTLRAQAHEFSNRLHTIAGLVELGEYDEVRGFISRINTAQGAWRAEVGSKVADPAVAALLIAKSSLAAERGIALRMAPDSSLGLVDEALSTDLVTVIGNLVDNALDALAEHGWIEVSVRSEPGEVVVVVRDSGPGVAAELAEEVFRHGFTTKAAEQGRRGLGLALTRQACLRRGGSVRVRNEDGAVFTARLPVEVPV</sequence>
<dbReference type="PANTHER" id="PTHR43304:SF1">
    <property type="entry name" value="PAC DOMAIN-CONTAINING PROTEIN"/>
    <property type="match status" value="1"/>
</dbReference>
<dbReference type="InterPro" id="IPR016120">
    <property type="entry name" value="Sig_transdc_His_kin_SpoOB"/>
</dbReference>
<keyword evidence="8" id="KW-0547">Nucleotide-binding</keyword>
<keyword evidence="13" id="KW-0472">Membrane</keyword>
<keyword evidence="12" id="KW-0902">Two-component regulatory system</keyword>
<evidence type="ECO:0000256" key="10">
    <source>
        <dbReference type="ARBA" id="ARBA00022840"/>
    </source>
</evidence>
<dbReference type="SUPFAM" id="SSF55890">
    <property type="entry name" value="Sporulation response regulatory protein Spo0B"/>
    <property type="match status" value="1"/>
</dbReference>
<dbReference type="GO" id="GO:0005886">
    <property type="term" value="C:plasma membrane"/>
    <property type="evidence" value="ECO:0007669"/>
    <property type="project" value="UniProtKB-SubCell"/>
</dbReference>
<evidence type="ECO:0000256" key="2">
    <source>
        <dbReference type="ARBA" id="ARBA00004651"/>
    </source>
</evidence>
<gene>
    <name evidence="15" type="ORF">B0I31_10521</name>
</gene>
<keyword evidence="4" id="KW-1003">Cell membrane</keyword>
<dbReference type="AlphaFoldDB" id="A0A2P8I9D2"/>
<evidence type="ECO:0000256" key="9">
    <source>
        <dbReference type="ARBA" id="ARBA00022777"/>
    </source>
</evidence>
<evidence type="ECO:0000256" key="3">
    <source>
        <dbReference type="ARBA" id="ARBA00012438"/>
    </source>
</evidence>
<dbReference type="InterPro" id="IPR005467">
    <property type="entry name" value="His_kinase_dom"/>
</dbReference>
<reference evidence="15 16" key="1">
    <citation type="submission" date="2018-03" db="EMBL/GenBank/DDBJ databases">
        <title>Genomic Encyclopedia of Type Strains, Phase III (KMG-III): the genomes of soil and plant-associated and newly described type strains.</title>
        <authorList>
            <person name="Whitman W."/>
        </authorList>
    </citation>
    <scope>NUCLEOTIDE SEQUENCE [LARGE SCALE GENOMIC DNA]</scope>
    <source>
        <strain evidence="15 16">CGMCC 4.7097</strain>
    </source>
</reference>
<evidence type="ECO:0000256" key="6">
    <source>
        <dbReference type="ARBA" id="ARBA00022679"/>
    </source>
</evidence>
<dbReference type="SUPFAM" id="SSF103190">
    <property type="entry name" value="Sensory domain-like"/>
    <property type="match status" value="1"/>
</dbReference>
<dbReference type="PROSITE" id="PS50109">
    <property type="entry name" value="HIS_KIN"/>
    <property type="match status" value="1"/>
</dbReference>
<evidence type="ECO:0000256" key="4">
    <source>
        <dbReference type="ARBA" id="ARBA00022475"/>
    </source>
</evidence>
<proteinExistence type="predicted"/>
<keyword evidence="10" id="KW-0067">ATP-binding</keyword>
<dbReference type="EC" id="2.7.13.3" evidence="3"/>
<dbReference type="SMART" id="SM00387">
    <property type="entry name" value="HATPase_c"/>
    <property type="match status" value="1"/>
</dbReference>
<keyword evidence="6" id="KW-0808">Transferase</keyword>
<comment type="caution">
    <text evidence="15">The sequence shown here is derived from an EMBL/GenBank/DDBJ whole genome shotgun (WGS) entry which is preliminary data.</text>
</comment>
<evidence type="ECO:0000256" key="1">
    <source>
        <dbReference type="ARBA" id="ARBA00000085"/>
    </source>
</evidence>
<keyword evidence="16" id="KW-1185">Reference proteome</keyword>
<dbReference type="InterPro" id="IPR035965">
    <property type="entry name" value="PAS-like_dom_sf"/>
</dbReference>
<accession>A0A2P8I9D2</accession>
<dbReference type="InterPro" id="IPR029151">
    <property type="entry name" value="Sensor-like_sf"/>
</dbReference>
<dbReference type="RefSeq" id="WP_106615996.1">
    <property type="nucleotide sequence ID" value="NZ_PYAX01000005.1"/>
</dbReference>
<dbReference type="EMBL" id="PYAX01000005">
    <property type="protein sequence ID" value="PSL55064.1"/>
    <property type="molecule type" value="Genomic_DNA"/>
</dbReference>
<dbReference type="OrthoDB" id="9792686at2"/>
<dbReference type="InterPro" id="IPR033463">
    <property type="entry name" value="sCache_3"/>
</dbReference>
<dbReference type="GO" id="GO:0000155">
    <property type="term" value="F:phosphorelay sensor kinase activity"/>
    <property type="evidence" value="ECO:0007669"/>
    <property type="project" value="InterPro"/>
</dbReference>
<evidence type="ECO:0000256" key="5">
    <source>
        <dbReference type="ARBA" id="ARBA00022553"/>
    </source>
</evidence>
<evidence type="ECO:0000256" key="13">
    <source>
        <dbReference type="ARBA" id="ARBA00023136"/>
    </source>
</evidence>
<evidence type="ECO:0000256" key="7">
    <source>
        <dbReference type="ARBA" id="ARBA00022692"/>
    </source>
</evidence>
<dbReference type="Proteomes" id="UP000241118">
    <property type="component" value="Unassembled WGS sequence"/>
</dbReference>
<dbReference type="Gene3D" id="1.10.287.130">
    <property type="match status" value="1"/>
</dbReference>
<dbReference type="InterPro" id="IPR036890">
    <property type="entry name" value="HATPase_C_sf"/>
</dbReference>
<dbReference type="SUPFAM" id="SSF55785">
    <property type="entry name" value="PYP-like sensor domain (PAS domain)"/>
    <property type="match status" value="1"/>
</dbReference>
<dbReference type="Gene3D" id="3.30.565.10">
    <property type="entry name" value="Histidine kinase-like ATPase, C-terminal domain"/>
    <property type="match status" value="1"/>
</dbReference>
<dbReference type="SMART" id="SM00091">
    <property type="entry name" value="PAS"/>
    <property type="match status" value="1"/>
</dbReference>
<dbReference type="PANTHER" id="PTHR43304">
    <property type="entry name" value="PHYTOCHROME-LIKE PROTEIN CPH1"/>
    <property type="match status" value="1"/>
</dbReference>